<evidence type="ECO:0000259" key="2">
    <source>
        <dbReference type="SMART" id="SM00245"/>
    </source>
</evidence>
<dbReference type="GO" id="GO:0006508">
    <property type="term" value="P:proteolysis"/>
    <property type="evidence" value="ECO:0007669"/>
    <property type="project" value="InterPro"/>
</dbReference>
<accession>A0A4Y9ST57</accession>
<sequence>MNSPHTKNPRAAIRGKEMKKKWIVIPSLLVLTVIGAYATMPVWWPFWDEYRPRQKVVVDSAMRVEAVDTLVAKLNDHYVFPDKAKQIEAVLRQRHHEGKYDGMTDGEQLAKQLTDDLHGVAHDLHMKVRFSRGLVPPDDAVGPPPASQAEWEQRTNFGMRLFFGVYRRLSNLGVEKVDHLSPNIGYLQVSGFPPPFFVAEKYAAAMDKLADTDGLIVDLRENRGGGPQTVALLVSYFVDQRTRLNDIWDRDTGISIQQWTEDKLDGKRYGGKKPVVILAGPGTRSAGEDFTYTMQALKRATVIGERTWGGAHPTRPYRLGDHFFAVIPSRRTISPITHTNWEGVGVMPDVAAAPDKALEAAKELLQRQIHGAAPLSAAK</sequence>
<dbReference type="EMBL" id="SPUM01000137">
    <property type="protein sequence ID" value="TFW28509.1"/>
    <property type="molecule type" value="Genomic_DNA"/>
</dbReference>
<dbReference type="Gene3D" id="3.90.226.10">
    <property type="entry name" value="2-enoyl-CoA Hydratase, Chain A, domain 1"/>
    <property type="match status" value="1"/>
</dbReference>
<dbReference type="Proteomes" id="UP000297258">
    <property type="component" value="Unassembled WGS sequence"/>
</dbReference>
<gene>
    <name evidence="3" type="ORF">E4O92_21105</name>
</gene>
<dbReference type="CDD" id="cd07563">
    <property type="entry name" value="Peptidase_S41_IRBP"/>
    <property type="match status" value="1"/>
</dbReference>
<dbReference type="PANTHER" id="PTHR11261">
    <property type="entry name" value="INTERPHOTORECEPTOR RETINOID-BINDING PROTEIN"/>
    <property type="match status" value="1"/>
</dbReference>
<dbReference type="Gene3D" id="3.30.750.44">
    <property type="match status" value="1"/>
</dbReference>
<name>A0A4Y9ST57_9BURK</name>
<dbReference type="OrthoDB" id="9758793at2"/>
<keyword evidence="1" id="KW-0472">Membrane</keyword>
<evidence type="ECO:0000256" key="1">
    <source>
        <dbReference type="SAM" id="Phobius"/>
    </source>
</evidence>
<feature type="transmembrane region" description="Helical" evidence="1">
    <location>
        <begin position="21"/>
        <end position="44"/>
    </location>
</feature>
<dbReference type="Pfam" id="PF03572">
    <property type="entry name" value="Peptidase_S41"/>
    <property type="match status" value="1"/>
</dbReference>
<dbReference type="AlphaFoldDB" id="A0A4Y9ST57"/>
<evidence type="ECO:0000313" key="3">
    <source>
        <dbReference type="EMBL" id="TFW28509.1"/>
    </source>
</evidence>
<evidence type="ECO:0000313" key="4">
    <source>
        <dbReference type="Proteomes" id="UP000297258"/>
    </source>
</evidence>
<protein>
    <submittedName>
        <fullName evidence="3">Peptidase S41</fullName>
    </submittedName>
</protein>
<organism evidence="3 4">
    <name type="scientific">Massilia horti</name>
    <dbReference type="NCBI Taxonomy" id="2562153"/>
    <lineage>
        <taxon>Bacteria</taxon>
        <taxon>Pseudomonadati</taxon>
        <taxon>Pseudomonadota</taxon>
        <taxon>Betaproteobacteria</taxon>
        <taxon>Burkholderiales</taxon>
        <taxon>Oxalobacteraceae</taxon>
        <taxon>Telluria group</taxon>
        <taxon>Massilia</taxon>
    </lineage>
</organism>
<comment type="caution">
    <text evidence="3">The sequence shown here is derived from an EMBL/GenBank/DDBJ whole genome shotgun (WGS) entry which is preliminary data.</text>
</comment>
<reference evidence="3 4" key="1">
    <citation type="submission" date="2019-03" db="EMBL/GenBank/DDBJ databases">
        <title>Draft genome of Massilia hortus sp. nov., a novel bacterial species of the Oxalobacteraceae family.</title>
        <authorList>
            <person name="Peta V."/>
            <person name="Raths R."/>
            <person name="Bucking H."/>
        </authorList>
    </citation>
    <scope>NUCLEOTIDE SEQUENCE [LARGE SCALE GENOMIC DNA]</scope>
    <source>
        <strain evidence="3 4">ONC3</strain>
    </source>
</reference>
<dbReference type="InterPro" id="IPR005151">
    <property type="entry name" value="Tail-specific_protease"/>
</dbReference>
<dbReference type="InterPro" id="IPR029045">
    <property type="entry name" value="ClpP/crotonase-like_dom_sf"/>
</dbReference>
<dbReference type="GO" id="GO:0008236">
    <property type="term" value="F:serine-type peptidase activity"/>
    <property type="evidence" value="ECO:0007669"/>
    <property type="project" value="InterPro"/>
</dbReference>
<dbReference type="SUPFAM" id="SSF52096">
    <property type="entry name" value="ClpP/crotonase"/>
    <property type="match status" value="1"/>
</dbReference>
<dbReference type="Pfam" id="PF11918">
    <property type="entry name" value="Peptidase_S41_N"/>
    <property type="match status" value="1"/>
</dbReference>
<feature type="domain" description="Tail specific protease" evidence="2">
    <location>
        <begin position="151"/>
        <end position="353"/>
    </location>
</feature>
<proteinExistence type="predicted"/>
<dbReference type="SMART" id="SM00245">
    <property type="entry name" value="TSPc"/>
    <property type="match status" value="1"/>
</dbReference>
<keyword evidence="1" id="KW-1133">Transmembrane helix</keyword>
<keyword evidence="4" id="KW-1185">Reference proteome</keyword>
<keyword evidence="1" id="KW-0812">Transmembrane</keyword>
<dbReference type="PANTHER" id="PTHR11261:SF3">
    <property type="entry name" value="RETINOL-BINDING PROTEIN 3"/>
    <property type="match status" value="1"/>
</dbReference>